<dbReference type="PANTHER" id="PTHR33885">
    <property type="entry name" value="PHAGE SHOCK PROTEIN C"/>
    <property type="match status" value="1"/>
</dbReference>
<evidence type="ECO:0000256" key="3">
    <source>
        <dbReference type="ARBA" id="ARBA00022692"/>
    </source>
</evidence>
<evidence type="ECO:0000256" key="2">
    <source>
        <dbReference type="ARBA" id="ARBA00022475"/>
    </source>
</evidence>
<feature type="transmembrane region" description="Helical" evidence="7">
    <location>
        <begin position="208"/>
        <end position="230"/>
    </location>
</feature>
<feature type="region of interest" description="Disordered" evidence="6">
    <location>
        <begin position="423"/>
        <end position="469"/>
    </location>
</feature>
<accession>A0ABT9NIW6</accession>
<evidence type="ECO:0000256" key="7">
    <source>
        <dbReference type="SAM" id="Phobius"/>
    </source>
</evidence>
<feature type="compositionally biased region" description="Polar residues" evidence="6">
    <location>
        <begin position="423"/>
        <end position="434"/>
    </location>
</feature>
<evidence type="ECO:0000313" key="9">
    <source>
        <dbReference type="EMBL" id="MDP9807147.1"/>
    </source>
</evidence>
<dbReference type="Proteomes" id="UP001243212">
    <property type="component" value="Unassembled WGS sequence"/>
</dbReference>
<keyword evidence="3 7" id="KW-0812">Transmembrane</keyword>
<feature type="transmembrane region" description="Helical" evidence="7">
    <location>
        <begin position="40"/>
        <end position="63"/>
    </location>
</feature>
<dbReference type="EMBL" id="JAUSQX010000001">
    <property type="protein sequence ID" value="MDP9807147.1"/>
    <property type="molecule type" value="Genomic_DNA"/>
</dbReference>
<keyword evidence="10" id="KW-1185">Reference proteome</keyword>
<dbReference type="InterPro" id="IPR007168">
    <property type="entry name" value="Phageshock_PspC_N"/>
</dbReference>
<evidence type="ECO:0000256" key="5">
    <source>
        <dbReference type="ARBA" id="ARBA00023136"/>
    </source>
</evidence>
<feature type="compositionally biased region" description="Polar residues" evidence="6">
    <location>
        <begin position="151"/>
        <end position="162"/>
    </location>
</feature>
<feature type="compositionally biased region" description="Low complexity" evidence="6">
    <location>
        <begin position="457"/>
        <end position="469"/>
    </location>
</feature>
<gene>
    <name evidence="9" type="ORF">J2S70_001729</name>
</gene>
<dbReference type="RefSeq" id="WP_307683316.1">
    <property type="nucleotide sequence ID" value="NZ_JAUSQX010000001.1"/>
</dbReference>
<comment type="subcellular location">
    <subcellularLocation>
        <location evidence="1">Cell membrane</location>
        <topology evidence="1">Single-pass membrane protein</topology>
    </subcellularLocation>
</comment>
<dbReference type="Pfam" id="PF04024">
    <property type="entry name" value="PspC"/>
    <property type="match status" value="1"/>
</dbReference>
<keyword evidence="5 7" id="KW-0472">Membrane</keyword>
<feature type="transmembrane region" description="Helical" evidence="7">
    <location>
        <begin position="184"/>
        <end position="202"/>
    </location>
</feature>
<feature type="transmembrane region" description="Helical" evidence="7">
    <location>
        <begin position="112"/>
        <end position="133"/>
    </location>
</feature>
<evidence type="ECO:0000256" key="4">
    <source>
        <dbReference type="ARBA" id="ARBA00022989"/>
    </source>
</evidence>
<dbReference type="PANTHER" id="PTHR33885:SF3">
    <property type="entry name" value="PHAGE SHOCK PROTEIN C"/>
    <property type="match status" value="1"/>
</dbReference>
<organism evidence="9 10">
    <name type="scientific">Trueperella bonasi</name>
    <dbReference type="NCBI Taxonomy" id="312286"/>
    <lineage>
        <taxon>Bacteria</taxon>
        <taxon>Bacillati</taxon>
        <taxon>Actinomycetota</taxon>
        <taxon>Actinomycetes</taxon>
        <taxon>Actinomycetales</taxon>
        <taxon>Actinomycetaceae</taxon>
        <taxon>Trueperella</taxon>
    </lineage>
</organism>
<feature type="region of interest" description="Disordered" evidence="6">
    <location>
        <begin position="149"/>
        <end position="176"/>
    </location>
</feature>
<comment type="caution">
    <text evidence="9">The sequence shown here is derived from an EMBL/GenBank/DDBJ whole genome shotgun (WGS) entry which is preliminary data.</text>
</comment>
<sequence>MNIYDSMRSAPLRRTPDKLLGGVCAGLAHRWGIAPALVRLLAVLLFFVAGLGLLLYGLAWLFIPAYETEDVLAERALRDPDAGVATAIAMTLIGFISVVGAGLTYFDRMTTYWWDSLVLIVMIGIGLTALFLIGRWALRRRNANANDRTEVNATAADTNATPSEPVRPRPKKQRVSTPAISGRSARFVVALAIAGAALPLIFEDGVLSRILMSLSLGLALLALGVFIAGVRGLRATWLTALTWLVGIPASLALAVSLVLPARFLTAEDLQLWSLSGTESQPSLLYYASNHRPSSSFAEVLPQKVDTFILATGSSNTPEDVPVIYRIKRSPDSFGHASVSLVNIRSWMVIQDGTPTLTRPAEPDDPVFGDGFMYAGQTFYMEPGETLELHTPAALEQPQEAQIVEIDFYYGEFDVFGQAPNNMTTEQWLSSSPNATEDGASEGEDGGSSRAIPEIDSTHPTSDTSTTPSN</sequence>
<name>A0ABT9NIW6_9ACTO</name>
<feature type="transmembrane region" description="Helical" evidence="7">
    <location>
        <begin position="237"/>
        <end position="259"/>
    </location>
</feature>
<keyword evidence="4 7" id="KW-1133">Transmembrane helix</keyword>
<feature type="transmembrane region" description="Helical" evidence="7">
    <location>
        <begin position="84"/>
        <end position="106"/>
    </location>
</feature>
<evidence type="ECO:0000259" key="8">
    <source>
        <dbReference type="Pfam" id="PF04024"/>
    </source>
</evidence>
<evidence type="ECO:0000313" key="10">
    <source>
        <dbReference type="Proteomes" id="UP001243212"/>
    </source>
</evidence>
<evidence type="ECO:0000256" key="1">
    <source>
        <dbReference type="ARBA" id="ARBA00004162"/>
    </source>
</evidence>
<keyword evidence="2" id="KW-1003">Cell membrane</keyword>
<protein>
    <submittedName>
        <fullName evidence="9">Phage shock protein PspC (Stress-responsive transcriptional regulator)</fullName>
    </submittedName>
</protein>
<feature type="domain" description="Phage shock protein PspC N-terminal" evidence="8">
    <location>
        <begin position="12"/>
        <end position="65"/>
    </location>
</feature>
<dbReference type="InterPro" id="IPR052027">
    <property type="entry name" value="PspC"/>
</dbReference>
<reference evidence="9 10" key="1">
    <citation type="submission" date="2023-07" db="EMBL/GenBank/DDBJ databases">
        <title>Sequencing the genomes of 1000 actinobacteria strains.</title>
        <authorList>
            <person name="Klenk H.-P."/>
        </authorList>
    </citation>
    <scope>NUCLEOTIDE SEQUENCE [LARGE SCALE GENOMIC DNA]</scope>
    <source>
        <strain evidence="9 10">DSM 17163</strain>
    </source>
</reference>
<proteinExistence type="predicted"/>
<evidence type="ECO:0000256" key="6">
    <source>
        <dbReference type="SAM" id="MobiDB-lite"/>
    </source>
</evidence>